<proteinExistence type="predicted"/>
<keyword evidence="2" id="KW-1185">Reference proteome</keyword>
<organism evidence="1 2">
    <name type="scientific">Gossypium mustelinum</name>
    <name type="common">Cotton</name>
    <name type="synonym">Gossypium caicoense</name>
    <dbReference type="NCBI Taxonomy" id="34275"/>
    <lineage>
        <taxon>Eukaryota</taxon>
        <taxon>Viridiplantae</taxon>
        <taxon>Streptophyta</taxon>
        <taxon>Embryophyta</taxon>
        <taxon>Tracheophyta</taxon>
        <taxon>Spermatophyta</taxon>
        <taxon>Magnoliopsida</taxon>
        <taxon>eudicotyledons</taxon>
        <taxon>Gunneridae</taxon>
        <taxon>Pentapetalae</taxon>
        <taxon>rosids</taxon>
        <taxon>malvids</taxon>
        <taxon>Malvales</taxon>
        <taxon>Malvaceae</taxon>
        <taxon>Malvoideae</taxon>
        <taxon>Gossypium</taxon>
    </lineage>
</organism>
<name>A0A5D2VB87_GOSMU</name>
<dbReference type="Proteomes" id="UP000323597">
    <property type="component" value="Chromosome D04"/>
</dbReference>
<evidence type="ECO:0000313" key="2">
    <source>
        <dbReference type="Proteomes" id="UP000323597"/>
    </source>
</evidence>
<gene>
    <name evidence="1" type="ORF">E1A91_D04G074000v1</name>
</gene>
<accession>A0A5D2VB87</accession>
<protein>
    <submittedName>
        <fullName evidence="1">Uncharacterized protein</fullName>
    </submittedName>
</protein>
<reference evidence="1 2" key="1">
    <citation type="submission" date="2019-07" db="EMBL/GenBank/DDBJ databases">
        <title>WGS assembly of Gossypium mustelinum.</title>
        <authorList>
            <person name="Chen Z.J."/>
            <person name="Sreedasyam A."/>
            <person name="Ando A."/>
            <person name="Song Q."/>
            <person name="De L."/>
            <person name="Hulse-Kemp A."/>
            <person name="Ding M."/>
            <person name="Ye W."/>
            <person name="Kirkbride R."/>
            <person name="Jenkins J."/>
            <person name="Plott C."/>
            <person name="Lovell J."/>
            <person name="Lin Y.-M."/>
            <person name="Vaughn R."/>
            <person name="Liu B."/>
            <person name="Li W."/>
            <person name="Simpson S."/>
            <person name="Scheffler B."/>
            <person name="Saski C."/>
            <person name="Grover C."/>
            <person name="Hu G."/>
            <person name="Conover J."/>
            <person name="Carlson J."/>
            <person name="Shu S."/>
            <person name="Boston L."/>
            <person name="Williams M."/>
            <person name="Peterson D."/>
            <person name="Mcgee K."/>
            <person name="Jones D."/>
            <person name="Wendel J."/>
            <person name="Stelly D."/>
            <person name="Grimwood J."/>
            <person name="Schmutz J."/>
        </authorList>
    </citation>
    <scope>NUCLEOTIDE SEQUENCE [LARGE SCALE GENOMIC DNA]</scope>
    <source>
        <strain evidence="1">1408120.09</strain>
    </source>
</reference>
<evidence type="ECO:0000313" key="1">
    <source>
        <dbReference type="EMBL" id="TYI86577.1"/>
    </source>
</evidence>
<dbReference type="EMBL" id="CM017652">
    <property type="protein sequence ID" value="TYI86577.1"/>
    <property type="molecule type" value="Genomic_DNA"/>
</dbReference>
<sequence>MHTMSDSTQKKGIAAVQGSQTKYKATIRAEFVTKELQIDDKLVTLQVSDEKSREILTHFFKTKILTFYQVSSCLIDMGYSGARKVLESWFCNLSRGRLLCYCV</sequence>
<dbReference type="AlphaFoldDB" id="A0A5D2VB87"/>